<dbReference type="KEGG" id="nsn:EXE58_15595"/>
<dbReference type="RefSeq" id="WP_135268725.1">
    <property type="nucleotide sequence ID" value="NZ_CP038436.1"/>
</dbReference>
<dbReference type="OrthoDB" id="9027184at2"/>
<reference evidence="1 2" key="1">
    <citation type="submission" date="2019-03" db="EMBL/GenBank/DDBJ databases">
        <title>Three New Species of Nocardioides, Nocardioides euryhalodurans sp. nov., Nocardioides seonyuensis sp. nov. and Nocardioides eburneoflavus sp. nov. Iolated from Soil.</title>
        <authorList>
            <person name="Roh S.G."/>
            <person name="Lee C."/>
            <person name="Kim M.-K."/>
            <person name="Kim S.B."/>
        </authorList>
    </citation>
    <scope>NUCLEOTIDE SEQUENCE [LARGE SCALE GENOMIC DNA]</scope>
    <source>
        <strain evidence="1 2">MMS17-SY207-3</strain>
    </source>
</reference>
<name>A0A4P7IJ52_9ACTN</name>
<evidence type="ECO:0000313" key="2">
    <source>
        <dbReference type="Proteomes" id="UP000294853"/>
    </source>
</evidence>
<gene>
    <name evidence="1" type="ORF">EXE58_15595</name>
</gene>
<dbReference type="EMBL" id="CP038436">
    <property type="protein sequence ID" value="QBX56740.1"/>
    <property type="molecule type" value="Genomic_DNA"/>
</dbReference>
<protein>
    <submittedName>
        <fullName evidence="1">Putative baseplate assembly protein</fullName>
    </submittedName>
</protein>
<proteinExistence type="predicted"/>
<evidence type="ECO:0000313" key="1">
    <source>
        <dbReference type="EMBL" id="QBX56740.1"/>
    </source>
</evidence>
<accession>A0A4P7IJ52</accession>
<keyword evidence="2" id="KW-1185">Reference proteome</keyword>
<sequence>MDPLLFRCADADARRVAVAASPQLNAVDWLEVADLQPAELPADEQAAYAASPPGPGRDRMLWQRKLVVHFVNPLTATHQLALSPTGILVSGGERIPAPTVAVMSTGSESVTLRTSWAGDTSPYRLDLVRSAVDERPPAGFDPLLHGIDFSFKVDCPSDLDCRRGHVCLPHPRTDPGIDRLAKDYATFRRLILDRVSLLNPEWGDRTPADLGVTLVELFAHIGDRLSYQQDAIATEAYLSTARLRRSVRRHARLVDYAMHDGCNARTWVQVRVSADVALAPGVLTFLTRVPDLPDRVVPGSREEAVASSSAAQWFEPMVASLERTVAPSPLRFFAAHNAIGLHDWGLPDFALAPGTCQAALAGHFPDLAVGDVVVLAQTRSPVTGLEADADPTVRHPVRLVTVEAFDGGARLTDPLTGDDVTRVAWAAEDALPFGLCVTSSGDLAAGLPAVAGGAEAWGNTVLADHGRTLASPLGQATGGRFLPELDEGPLSQAATVPVRHADGDREWMRFDPASPAAEVLRTDPASARPELWPHSTLDADTTDWTAVPDLLDSGPEDPHVVAEVEADGSCRLRFGAHGHGRPPRTAEVFTASYRVGNGEAGNVGTDAIAHVISSDGRVLSARNPLPARGGTPPETIAQVRRRAPEAFRTQRRAVTPADYERVAVEMPGVQRAAAELRWTGSWHTVFLIVDPAGDGVVDRTFEERLREHVEPFRTVGHDLEVDGPRFVAIELELEVCVEPEHFRAEVRRRLESRLSAAEAPDGSRGLFHPASFTFGQAVHLSPILAAASAVPGVESVHATVFGRLGSPSPLGLQDGRLPMGRLEVARLESDPDFPEHGVLRLVLHGGK</sequence>
<dbReference type="AlphaFoldDB" id="A0A4P7IJ52"/>
<dbReference type="Proteomes" id="UP000294853">
    <property type="component" value="Chromosome"/>
</dbReference>
<dbReference type="InterPro" id="IPR011749">
    <property type="entry name" value="CHP02243"/>
</dbReference>
<organism evidence="1 2">
    <name type="scientific">Nocardioides seonyuensis</name>
    <dbReference type="NCBI Taxonomy" id="2518371"/>
    <lineage>
        <taxon>Bacteria</taxon>
        <taxon>Bacillati</taxon>
        <taxon>Actinomycetota</taxon>
        <taxon>Actinomycetes</taxon>
        <taxon>Propionibacteriales</taxon>
        <taxon>Nocardioidaceae</taxon>
        <taxon>Nocardioides</taxon>
    </lineage>
</organism>
<dbReference type="NCBIfam" id="TIGR02243">
    <property type="entry name" value="putative baseplate assembly protein"/>
    <property type="match status" value="1"/>
</dbReference>